<dbReference type="InterPro" id="IPR054363">
    <property type="entry name" value="GH95_cat"/>
</dbReference>
<dbReference type="Gene3D" id="2.60.120.260">
    <property type="entry name" value="Galactose-binding domain-like"/>
    <property type="match status" value="3"/>
</dbReference>
<name>A0A917LXJ3_9BACL</name>
<dbReference type="EMBL" id="BMHY01000002">
    <property type="protein sequence ID" value="GGG62283.1"/>
    <property type="molecule type" value="Genomic_DNA"/>
</dbReference>
<feature type="region of interest" description="Disordered" evidence="1">
    <location>
        <begin position="1215"/>
        <end position="1256"/>
    </location>
</feature>
<dbReference type="Proteomes" id="UP000600247">
    <property type="component" value="Unassembled WGS sequence"/>
</dbReference>
<accession>A0A917LXJ3</accession>
<keyword evidence="5" id="KW-1185">Reference proteome</keyword>
<dbReference type="InterPro" id="IPR008928">
    <property type="entry name" value="6-hairpin_glycosidase_sf"/>
</dbReference>
<feature type="domain" description="F5/8 type C" evidence="2">
    <location>
        <begin position="240"/>
        <end position="404"/>
    </location>
</feature>
<proteinExistence type="predicted"/>
<evidence type="ECO:0000259" key="2">
    <source>
        <dbReference type="PROSITE" id="PS50022"/>
    </source>
</evidence>
<dbReference type="InterPro" id="IPR000421">
    <property type="entry name" value="FA58C"/>
</dbReference>
<dbReference type="Pfam" id="PF00395">
    <property type="entry name" value="SLH"/>
    <property type="match status" value="3"/>
</dbReference>
<dbReference type="Pfam" id="PF00754">
    <property type="entry name" value="F5_F8_type_C"/>
    <property type="match status" value="2"/>
</dbReference>
<feature type="domain" description="SLH" evidence="3">
    <location>
        <begin position="1569"/>
        <end position="1625"/>
    </location>
</feature>
<evidence type="ECO:0000313" key="5">
    <source>
        <dbReference type="Proteomes" id="UP000600247"/>
    </source>
</evidence>
<feature type="domain" description="SLH" evidence="3">
    <location>
        <begin position="1501"/>
        <end position="1564"/>
    </location>
</feature>
<evidence type="ECO:0000256" key="1">
    <source>
        <dbReference type="SAM" id="MobiDB-lite"/>
    </source>
</evidence>
<dbReference type="Pfam" id="PF22124">
    <property type="entry name" value="Glyco_hydro_95_cat"/>
    <property type="match status" value="1"/>
</dbReference>
<dbReference type="GO" id="GO:0005975">
    <property type="term" value="P:carbohydrate metabolic process"/>
    <property type="evidence" value="ECO:0007669"/>
    <property type="project" value="InterPro"/>
</dbReference>
<dbReference type="InterPro" id="IPR013780">
    <property type="entry name" value="Glyco_hydro_b"/>
</dbReference>
<dbReference type="InterPro" id="IPR012341">
    <property type="entry name" value="6hp_glycosidase-like_sf"/>
</dbReference>
<dbReference type="SUPFAM" id="SSF49785">
    <property type="entry name" value="Galactose-binding domain-like"/>
    <property type="match status" value="2"/>
</dbReference>
<dbReference type="PROSITE" id="PS51272">
    <property type="entry name" value="SLH"/>
    <property type="match status" value="3"/>
</dbReference>
<dbReference type="InterPro" id="IPR008979">
    <property type="entry name" value="Galactose-bd-like_sf"/>
</dbReference>
<dbReference type="Gene3D" id="1.50.10.10">
    <property type="match status" value="1"/>
</dbReference>
<feature type="compositionally biased region" description="Gly residues" evidence="1">
    <location>
        <begin position="1239"/>
        <end position="1251"/>
    </location>
</feature>
<dbReference type="InterPro" id="IPR001119">
    <property type="entry name" value="SLH_dom"/>
</dbReference>
<organism evidence="4 5">
    <name type="scientific">Paenibacillus radicis</name>
    <name type="common">ex Gao et al. 2016</name>
    <dbReference type="NCBI Taxonomy" id="1737354"/>
    <lineage>
        <taxon>Bacteria</taxon>
        <taxon>Bacillati</taxon>
        <taxon>Bacillota</taxon>
        <taxon>Bacilli</taxon>
        <taxon>Bacillales</taxon>
        <taxon>Paenibacillaceae</taxon>
        <taxon>Paenibacillus</taxon>
    </lineage>
</organism>
<dbReference type="SUPFAM" id="SSF48208">
    <property type="entry name" value="Six-hairpin glycosidases"/>
    <property type="match status" value="1"/>
</dbReference>
<gene>
    <name evidence="4" type="ORF">GCM10010918_14970</name>
</gene>
<dbReference type="PANTHER" id="PTHR31084:SF0">
    <property type="entry name" value="ALPHA-L-FUCOSIDASE 2"/>
    <property type="match status" value="1"/>
</dbReference>
<feature type="domain" description="SLH" evidence="3">
    <location>
        <begin position="1441"/>
        <end position="1500"/>
    </location>
</feature>
<protein>
    <submittedName>
        <fullName evidence="4">Uncharacterized protein</fullName>
    </submittedName>
</protein>
<dbReference type="Gene3D" id="2.60.40.1180">
    <property type="entry name" value="Golgi alpha-mannosidase II"/>
    <property type="match status" value="1"/>
</dbReference>
<dbReference type="GO" id="GO:0004560">
    <property type="term" value="F:alpha-L-fucosidase activity"/>
    <property type="evidence" value="ECO:0007669"/>
    <property type="project" value="TreeGrafter"/>
</dbReference>
<evidence type="ECO:0000259" key="3">
    <source>
        <dbReference type="PROSITE" id="PS51272"/>
    </source>
</evidence>
<reference evidence="4 5" key="1">
    <citation type="journal article" date="2014" name="Int. J. Syst. Evol. Microbiol.">
        <title>Complete genome sequence of Corynebacterium casei LMG S-19264T (=DSM 44701T), isolated from a smear-ripened cheese.</title>
        <authorList>
            <consortium name="US DOE Joint Genome Institute (JGI-PGF)"/>
            <person name="Walter F."/>
            <person name="Albersmeier A."/>
            <person name="Kalinowski J."/>
            <person name="Ruckert C."/>
        </authorList>
    </citation>
    <scope>NUCLEOTIDE SEQUENCE [LARGE SCALE GENOMIC DNA]</scope>
    <source>
        <strain evidence="4 5">CGMCC 1.15286</strain>
    </source>
</reference>
<dbReference type="PANTHER" id="PTHR31084">
    <property type="entry name" value="ALPHA-L-FUCOSIDASE 2"/>
    <property type="match status" value="1"/>
</dbReference>
<comment type="caution">
    <text evidence="4">The sequence shown here is derived from an EMBL/GenBank/DDBJ whole genome shotgun (WGS) entry which is preliminary data.</text>
</comment>
<feature type="domain" description="F5/8 type C" evidence="2">
    <location>
        <begin position="79"/>
        <end position="223"/>
    </location>
</feature>
<sequence length="1625" mass="174683">MLQTMISKYYGEWTDTSYDGLFVSTMPKTALLGNGDVGVTSGGDGESKTFYISKGDFWAYRGSPMPIGGITIQKKSHGTQAPDPQTNSLAYQKPVTSSADHPGFSADRAVNGQWSGGYEGWVSPVGNPQWMAVDLGTETTFNRFVVRHDAAARPNETANVTQSFKLQTSADGSNWTDVYTVTGNHDAITDITLPLPVTARYARLYIMKGTQETTSDSIQNPRTRIGQFELYNNPDLVDQQNTPQQPEEQGSLTLNKTVTASGSHYTLTPDRAINGAWSPNSGYEGWTSGYHGDGQPGPWWLEVDLGESKVFNRFVVQHDGAARPGESANNTKDFELQTRNSAEEEWQTAYQVEGNTSATTDVRLDESVTARYVRLYITTGTQGTTDDSANYPRARIGQFELFNEEADAGGEQPQEPEENFKVYDLGGSFDLSRYVIRLGHASSIGVEASEDGISWAKIGEQIGSNGKKVIDVTTDSFTARYIRVTADKASTISQLSAFETPGLNRFKPEGKLHEIQNILDAQVQTEMEIAGTPLSMKTWTSATENVIITELTSEGTSPIDVQAQLWAKSGNAQLPVTATSDGSSVTVTRQTTIDSRDAEDANAHVSKAALTTKVIGADGVAVSSDADKGEGTIEFALAPGQTVYLVTAVGGGGRTYNSDGELLQAAEPEVQAVNLLHDIAGAADIQALHGQHLDWWKNFWLTSYITMDTTDPKLDTLMKYYYAAQYVLGSSIREDKVAPGLYSIWHTTDGSQWSSDYHMNYNFIATFYGVNSSNRAWMGLPAIDAILDYAGEGAKNAASTDHLLNLSEGEHGEQVRHFVEAKIAKGDIDPTNGIADALLYPVSIGPWGMKLERSYSYYGQLLDAIFSTYTLIEYYDYTQDENFLPVMYDYLKQCLALYEAWLEKEDGKYVLYSAYNEGSWGRNSAVELAVLKNTLSHAIKASSKLNIDAGKREQWQSILDNLAPQPTATYAGKTIFSLAEKHWNNNQWEDLARPIPWDGNILPMENVVPGDQIGYYSPNTDLQVAHNTISVFVDEAIGGGKNGAWSQYNNFPKIFANAVKVRYPAQEIVDNFARTIEEQMKNNLTITDDSDFHGAEKSGATEAINSMLLLSNLGVMKVFPNWLEDRDAEFKNLRAKGAFVVSSAYRADTQSVQYVDLTSEAGQPVTIASPWESGIVVKDANGSVIPTAAGTAPNHAEEITYTFNTTKGMKYHIVAAGNDSEGPGGPVEPNPGTNNGSSGNSGGPVTGGGNGVVKAPEPTVDAAGLATTSIDAAAFQKAVEASKSVRIEVPAKAGAKGYAVKLPAGAFADGASALSIKVATDTGTIQLYSDMLKGGVPAGSQYVTLILKNAVQEDIGNRPAVEISIQVDGAAGAWSNPDSPIAVSIPYAPTAAELADAEHIVVWQIDEDGNRHIIPTGKYDPATGNVTFKTTVLGTFAVGFVHKSFSDLNGYGWAQKAIEVMASKGVINGVSPDAYIPSASVKRADFILLLVRALGLSGTANGGSFTDVPADAYYADAVAIAKKLGIVNGVGNGQFNPEQTISRQDMMVMIDLAMAAADHGLEPGSAADLTGFKDNGSVASYAAQSAATLVKSGIVEGSGEQINPRGMATRAEAAVLIYRIYNAAF</sequence>
<dbReference type="PROSITE" id="PS50022">
    <property type="entry name" value="FA58C_3"/>
    <property type="match status" value="2"/>
</dbReference>
<evidence type="ECO:0000313" key="4">
    <source>
        <dbReference type="EMBL" id="GGG62283.1"/>
    </source>
</evidence>